<evidence type="ECO:0000313" key="1">
    <source>
        <dbReference type="EMBL" id="OKZ35500.1"/>
    </source>
</evidence>
<reference evidence="1 2" key="1">
    <citation type="journal article" date="2016" name="Nat. Biotechnol.">
        <title>Measurement of bacterial replication rates in microbial communities.</title>
        <authorList>
            <person name="Brown C.T."/>
            <person name="Olm M.R."/>
            <person name="Thomas B.C."/>
            <person name="Banfield J.F."/>
        </authorList>
    </citation>
    <scope>NUCLEOTIDE SEQUENCE [LARGE SCALE GENOMIC DNA]</scope>
    <source>
        <strain evidence="1">45_41</strain>
    </source>
</reference>
<protein>
    <submittedName>
        <fullName evidence="1">Uncharacterized protein</fullName>
    </submittedName>
</protein>
<accession>A0A1Q6I9J6</accession>
<dbReference type="AlphaFoldDB" id="A0A1Q6I9J6"/>
<name>A0A1Q6I9J6_BACUN</name>
<proteinExistence type="predicted"/>
<evidence type="ECO:0000313" key="2">
    <source>
        <dbReference type="Proteomes" id="UP000186549"/>
    </source>
</evidence>
<organism evidence="1 2">
    <name type="scientific">Bacteroides uniformis</name>
    <dbReference type="NCBI Taxonomy" id="820"/>
    <lineage>
        <taxon>Bacteria</taxon>
        <taxon>Pseudomonadati</taxon>
        <taxon>Bacteroidota</taxon>
        <taxon>Bacteroidia</taxon>
        <taxon>Bacteroidales</taxon>
        <taxon>Bacteroidaceae</taxon>
        <taxon>Bacteroides</taxon>
    </lineage>
</organism>
<gene>
    <name evidence="1" type="ORF">BHV79_06430</name>
</gene>
<comment type="caution">
    <text evidence="1">The sequence shown here is derived from an EMBL/GenBank/DDBJ whole genome shotgun (WGS) entry which is preliminary data.</text>
</comment>
<dbReference type="EMBL" id="MNQU01000167">
    <property type="protein sequence ID" value="OKZ35500.1"/>
    <property type="molecule type" value="Genomic_DNA"/>
</dbReference>
<dbReference type="Proteomes" id="UP000186549">
    <property type="component" value="Unassembled WGS sequence"/>
</dbReference>
<sequence length="147" mass="16376">MEVKKNITELKDKLADSLQLWIDERIDGLVLNNPQLKVASVYLKRGAKNFLAKQKDGIGDMIDNAALFLCDEDGNVDADLLFNDMLSMLREMEEMPFGKGFIRGTIGKGSIRFALPDNPITSILFGKTGAIKITDADLMELKKLLIE</sequence>